<dbReference type="Proteomes" id="UP000000702">
    <property type="component" value="Unassembled WGS sequence"/>
</dbReference>
<dbReference type="EMBL" id="CAEQ01002337">
    <property type="protein sequence ID" value="CCD16551.1"/>
    <property type="molecule type" value="Genomic_DNA"/>
</dbReference>
<protein>
    <submittedName>
        <fullName evidence="1">WGS project CAEQ00000000 data, annotated contig 560</fullName>
    </submittedName>
</protein>
<name>F9WGW3_TRYCI</name>
<reference evidence="1 2" key="2">
    <citation type="journal article" date="2012" name="Proc. Natl. Acad. Sci. U.S.A.">
        <title>Antigenic diversity is generated by distinct evolutionary mechanisms in African trypanosome species.</title>
        <authorList>
            <person name="Jackson A.P."/>
            <person name="Berry A."/>
            <person name="Aslett M."/>
            <person name="Allison H.C."/>
            <person name="Burton P."/>
            <person name="Vavrova-Anderson J."/>
            <person name="Brown R."/>
            <person name="Browne H."/>
            <person name="Corton N."/>
            <person name="Hauser H."/>
            <person name="Gamble J."/>
            <person name="Gilderthorp R."/>
            <person name="Marcello L."/>
            <person name="McQuillan J."/>
            <person name="Otto T.D."/>
            <person name="Quail M.A."/>
            <person name="Sanders M.J."/>
            <person name="van Tonder A."/>
            <person name="Ginger M.L."/>
            <person name="Field M.C."/>
            <person name="Barry J.D."/>
            <person name="Hertz-Fowler C."/>
            <person name="Berriman M."/>
        </authorList>
    </citation>
    <scope>NUCLEOTIDE SEQUENCE [LARGE SCALE GENOMIC DNA]</scope>
    <source>
        <strain evidence="1 2">IL3000</strain>
    </source>
</reference>
<keyword evidence="2" id="KW-1185">Reference proteome</keyword>
<reference evidence="2" key="1">
    <citation type="submission" date="2011-07" db="EMBL/GenBank/DDBJ databases">
        <title>Divergent evolution of antigenic variation in African trypanosomes.</title>
        <authorList>
            <person name="Jackson A.P."/>
            <person name="Berry A."/>
            <person name="Allison H.C."/>
            <person name="Burton P."/>
            <person name="Anderson J."/>
            <person name="Aslett M."/>
            <person name="Brown R."/>
            <person name="Corton N."/>
            <person name="Harris D."/>
            <person name="Hauser H."/>
            <person name="Gamble J."/>
            <person name="Gilderthorp R."/>
            <person name="McQuillan J."/>
            <person name="Quail M.A."/>
            <person name="Sanders M."/>
            <person name="Van Tonder A."/>
            <person name="Ginger M.L."/>
            <person name="Donelson J.E."/>
            <person name="Field M.C."/>
            <person name="Barry J.D."/>
            <person name="Berriman M."/>
            <person name="Hertz-Fowler C."/>
        </authorList>
    </citation>
    <scope>NUCLEOTIDE SEQUENCE [LARGE SCALE GENOMIC DNA]</scope>
    <source>
        <strain evidence="2">IL3000</strain>
    </source>
</reference>
<evidence type="ECO:0000313" key="2">
    <source>
        <dbReference type="Proteomes" id="UP000000702"/>
    </source>
</evidence>
<sequence length="167" mass="18748">MPECQADHKENSGEAEIFCQIRLLAKSDPERLVTFPNEEWEKQMLRRIEGVGPEIRGLAGKADQRDASLITQFNDLVKEAKKIMGNMRDLRREAAEKRLSAKHHLHQVIFGKYGGEGKGELDTKAETVKKILINDFVLGNAGHLNTAPRCSFLRKGSQEPTPSTVHC</sequence>
<proteinExistence type="predicted"/>
<dbReference type="VEuPathDB" id="TriTrypDB:TcIL3000_0_14650"/>
<comment type="caution">
    <text evidence="1">The sequence shown here is derived from an EMBL/GenBank/DDBJ whole genome shotgun (WGS) entry which is preliminary data.</text>
</comment>
<dbReference type="AlphaFoldDB" id="F9WGW3"/>
<organism evidence="1 2">
    <name type="scientific">Trypanosoma congolense (strain IL3000)</name>
    <dbReference type="NCBI Taxonomy" id="1068625"/>
    <lineage>
        <taxon>Eukaryota</taxon>
        <taxon>Discoba</taxon>
        <taxon>Euglenozoa</taxon>
        <taxon>Kinetoplastea</taxon>
        <taxon>Metakinetoplastina</taxon>
        <taxon>Trypanosomatida</taxon>
        <taxon>Trypanosomatidae</taxon>
        <taxon>Trypanosoma</taxon>
        <taxon>Nannomonas</taxon>
    </lineage>
</organism>
<evidence type="ECO:0000313" key="1">
    <source>
        <dbReference type="EMBL" id="CCD16551.1"/>
    </source>
</evidence>
<gene>
    <name evidence="1" type="ORF">TCIL3000_0_14650</name>
</gene>
<accession>F9WGW3</accession>